<dbReference type="OrthoDB" id="294251at2759"/>
<feature type="repeat" description="RCC1" evidence="2">
    <location>
        <begin position="748"/>
        <end position="799"/>
    </location>
</feature>
<keyword evidence="1" id="KW-0677">Repeat</keyword>
<dbReference type="Gene3D" id="1.10.8.270">
    <property type="entry name" value="putative rabgap domain of human tbc1 domain family member 14 like domains"/>
    <property type="match status" value="1"/>
</dbReference>
<dbReference type="InterPro" id="IPR035969">
    <property type="entry name" value="Rab-GAP_TBC_sf"/>
</dbReference>
<dbReference type="Pfam" id="PF00566">
    <property type="entry name" value="RabGAP-TBC"/>
    <property type="match status" value="1"/>
</dbReference>
<name>W4G9C4_APHAT</name>
<dbReference type="PROSITE" id="PS50086">
    <property type="entry name" value="TBC_RABGAP"/>
    <property type="match status" value="1"/>
</dbReference>
<dbReference type="Pfam" id="PF25390">
    <property type="entry name" value="WD40_RLD"/>
    <property type="match status" value="1"/>
</dbReference>
<sequence>MIDVQRGFRAIRDVRVIGFYSAKDIRSDKHYVVYVIEVTLDPSMSTASSSSSFLVYRRYSQIAILSTKLHFETSVGLPPKYALQPYPLSDEQLAHRYDGLRHFVEEIFAELKRRCDDIHDDSGAPSSITSRRDIQIFSEFLHLHKNRPPPPAHPPLADWAHPGDFLLSSDRSGVSSSRFSSISSESLSTLGWGDGGDGFHENIVHEEIEEEEQGGRHVRDDITTTTQLDLSNYLRNDVLQVESQCHALWNVVQAYVQAAQTLSQATETVQVEMTRLSKMNLLVPAAAQPDPGSTASEDSSPAPLLPPLPSALNFSMERWKHLEQTCGQDVVAPIRHLCHDVLPEVKATYWGSNAPVLYPACRYRQERAAMQTSLQSTLAAVSAAFRAAAIEFLTPCPTVKTEPATQCNEDMTSPHCDIVATAIDATCTKNDGPTVAFAVPQVYVWGRLPDATTPLLRPTPQPIKIGQDIAQVACGGDRVLFLTGSGEVYSYNPDEKGQSLDSPQLVEQFALDKALHRSVVVSVACGPQHALAITHVGELYSWGSGEDGRLGHGDVRDRPVPRKVMSLLGERVVQGSCGGAHTAVVTASHQLFTFGRGKHGRLGLGSTALLLQTTPTAIPSTMTWQRVCCGWNFTVALTMSGQVLSWGKQAEGQCGLGYIEADQWTPVPVDALRPYTIADVACGYTHTLAVSDAGELFSWGLGEYGQLGKETIYQPVPQLVDVSTCLAMDRVLHVYCGAFHSVATTQHNVLLTWGLNVYGACGLGHTTNKDAPERLDCFDRGHELVVVCGHKFTMVLERATGSHVESRMGAQSTGSLQKEEDLRRTKRLWRTRILKNWDASRDSPLAQTLWRQGIPPSLRSKVWPLAIGNSLKITPAMYHLYRQRASQARLGNVQVPLDGREHTVKLIHTDLPRTFPTLKLFDTSGPYFDYLREVLETYACYRPDLGYIQGMSYIAALLCLHIPTDRYLTFQCLANVMVHEHLFTFYLLDVDLANDYYMWFDVYFEMELPRLQTHLMQLGIPSSMFLMNWLQTLYLQVLPLEVASRVFDNFLLDGVLLLFRTALAILTLLGPTLMEHDLEVALPMLQRHYQYHALWLEVLTEEKLFETIATINTPSHVYMGVERLVQNVYFYQPGSTAGVSFPQQKIRRSRYALSDQLDSIVGGL</sequence>
<dbReference type="PROSITE" id="PS50012">
    <property type="entry name" value="RCC1_3"/>
    <property type="match status" value="7"/>
</dbReference>
<organism evidence="5">
    <name type="scientific">Aphanomyces astaci</name>
    <name type="common">Crayfish plague agent</name>
    <dbReference type="NCBI Taxonomy" id="112090"/>
    <lineage>
        <taxon>Eukaryota</taxon>
        <taxon>Sar</taxon>
        <taxon>Stramenopiles</taxon>
        <taxon>Oomycota</taxon>
        <taxon>Saprolegniomycetes</taxon>
        <taxon>Saprolegniales</taxon>
        <taxon>Verrucalvaceae</taxon>
        <taxon>Aphanomyces</taxon>
    </lineage>
</organism>
<dbReference type="Gene3D" id="3.30.1520.10">
    <property type="entry name" value="Phox-like domain"/>
    <property type="match status" value="1"/>
</dbReference>
<dbReference type="PANTHER" id="PTHR22870:SF360">
    <property type="entry name" value="ULTRAVIOLET-B RECEPTOR UVR8"/>
    <property type="match status" value="1"/>
</dbReference>
<accession>W4G9C4</accession>
<dbReference type="RefSeq" id="XP_009834536.1">
    <property type="nucleotide sequence ID" value="XM_009836234.1"/>
</dbReference>
<dbReference type="AlphaFoldDB" id="W4G9C4"/>
<dbReference type="SUPFAM" id="SSF47923">
    <property type="entry name" value="Ypt/Rab-GAP domain of gyp1p"/>
    <property type="match status" value="2"/>
</dbReference>
<dbReference type="SUPFAM" id="SSF64268">
    <property type="entry name" value="PX domain"/>
    <property type="match status" value="1"/>
</dbReference>
<feature type="region of interest" description="Disordered" evidence="3">
    <location>
        <begin position="286"/>
        <end position="307"/>
    </location>
</feature>
<evidence type="ECO:0000259" key="4">
    <source>
        <dbReference type="PROSITE" id="PS50086"/>
    </source>
</evidence>
<feature type="domain" description="Rab-GAP TBC" evidence="4">
    <location>
        <begin position="853"/>
        <end position="1054"/>
    </location>
</feature>
<dbReference type="GeneID" id="20811857"/>
<gene>
    <name evidence="5" type="ORF">H257_09861</name>
</gene>
<feature type="repeat" description="RCC1" evidence="2">
    <location>
        <begin position="694"/>
        <end position="747"/>
    </location>
</feature>
<dbReference type="EMBL" id="KI913138">
    <property type="protein sequence ID" value="ETV75891.1"/>
    <property type="molecule type" value="Genomic_DNA"/>
</dbReference>
<feature type="repeat" description="RCC1" evidence="2">
    <location>
        <begin position="486"/>
        <end position="536"/>
    </location>
</feature>
<dbReference type="SUPFAM" id="SSF50985">
    <property type="entry name" value="RCC1/BLIP-II"/>
    <property type="match status" value="2"/>
</dbReference>
<feature type="repeat" description="RCC1" evidence="2">
    <location>
        <begin position="589"/>
        <end position="640"/>
    </location>
</feature>
<dbReference type="InterPro" id="IPR058923">
    <property type="entry name" value="RCC1-like_dom"/>
</dbReference>
<dbReference type="InterPro" id="IPR051210">
    <property type="entry name" value="Ub_ligase/GEF_domain"/>
</dbReference>
<dbReference type="Pfam" id="PF00415">
    <property type="entry name" value="RCC1"/>
    <property type="match status" value="2"/>
</dbReference>
<proteinExistence type="predicted"/>
<dbReference type="InterPro" id="IPR036871">
    <property type="entry name" value="PX_dom_sf"/>
</dbReference>
<dbReference type="SMART" id="SM00164">
    <property type="entry name" value="TBC"/>
    <property type="match status" value="1"/>
</dbReference>
<protein>
    <recommendedName>
        <fullName evidence="4">Rab-GAP TBC domain-containing protein</fullName>
    </recommendedName>
</protein>
<dbReference type="Gene3D" id="1.10.10.750">
    <property type="entry name" value="Ypt/Rab-GAP domain of gyp1p, domain 1"/>
    <property type="match status" value="1"/>
</dbReference>
<dbReference type="CDD" id="cd06093">
    <property type="entry name" value="PX_domain"/>
    <property type="match status" value="1"/>
</dbReference>
<feature type="repeat" description="RCC1" evidence="2">
    <location>
        <begin position="641"/>
        <end position="693"/>
    </location>
</feature>
<feature type="repeat" description="RCC1" evidence="2">
    <location>
        <begin position="440"/>
        <end position="485"/>
    </location>
</feature>
<dbReference type="InterPro" id="IPR009091">
    <property type="entry name" value="RCC1/BLIP-II"/>
</dbReference>
<dbReference type="VEuPathDB" id="FungiDB:H257_09861"/>
<evidence type="ECO:0000256" key="2">
    <source>
        <dbReference type="PROSITE-ProRule" id="PRU00235"/>
    </source>
</evidence>
<dbReference type="Gene3D" id="1.10.472.80">
    <property type="entry name" value="Ypt/Rab-GAP domain of gyp1p, domain 3"/>
    <property type="match status" value="1"/>
</dbReference>
<evidence type="ECO:0000256" key="1">
    <source>
        <dbReference type="ARBA" id="ARBA00022737"/>
    </source>
</evidence>
<dbReference type="InterPro" id="IPR000195">
    <property type="entry name" value="Rab-GAP-TBC_dom"/>
</dbReference>
<dbReference type="InterPro" id="IPR000408">
    <property type="entry name" value="Reg_chr_condens"/>
</dbReference>
<dbReference type="RefSeq" id="XP_009834535.1">
    <property type="nucleotide sequence ID" value="XM_009836233.1"/>
</dbReference>
<evidence type="ECO:0000313" key="5">
    <source>
        <dbReference type="EMBL" id="ETV75891.1"/>
    </source>
</evidence>
<dbReference type="EMBL" id="KI913138">
    <property type="protein sequence ID" value="ETV75892.1"/>
    <property type="molecule type" value="Genomic_DNA"/>
</dbReference>
<dbReference type="PROSITE" id="PS00626">
    <property type="entry name" value="RCC1_2"/>
    <property type="match status" value="1"/>
</dbReference>
<dbReference type="PANTHER" id="PTHR22870">
    <property type="entry name" value="REGULATOR OF CHROMOSOME CONDENSATION"/>
    <property type="match status" value="1"/>
</dbReference>
<evidence type="ECO:0000256" key="3">
    <source>
        <dbReference type="SAM" id="MobiDB-lite"/>
    </source>
</evidence>
<feature type="repeat" description="RCC1" evidence="2">
    <location>
        <begin position="537"/>
        <end position="588"/>
    </location>
</feature>
<reference evidence="5" key="1">
    <citation type="submission" date="2013-12" db="EMBL/GenBank/DDBJ databases">
        <title>The Genome Sequence of Aphanomyces astaci APO3.</title>
        <authorList>
            <consortium name="The Broad Institute Genomics Platform"/>
            <person name="Russ C."/>
            <person name="Tyler B."/>
            <person name="van West P."/>
            <person name="Dieguez-Uribeondo J."/>
            <person name="Young S.K."/>
            <person name="Zeng Q."/>
            <person name="Gargeya S."/>
            <person name="Fitzgerald M."/>
            <person name="Abouelleil A."/>
            <person name="Alvarado L."/>
            <person name="Chapman S.B."/>
            <person name="Gainer-Dewar J."/>
            <person name="Goldberg J."/>
            <person name="Griggs A."/>
            <person name="Gujja S."/>
            <person name="Hansen M."/>
            <person name="Howarth C."/>
            <person name="Imamovic A."/>
            <person name="Ireland A."/>
            <person name="Larimer J."/>
            <person name="McCowan C."/>
            <person name="Murphy C."/>
            <person name="Pearson M."/>
            <person name="Poon T.W."/>
            <person name="Priest M."/>
            <person name="Roberts A."/>
            <person name="Saif S."/>
            <person name="Shea T."/>
            <person name="Sykes S."/>
            <person name="Wortman J."/>
            <person name="Nusbaum C."/>
            <person name="Birren B."/>
        </authorList>
    </citation>
    <scope>NUCLEOTIDE SEQUENCE [LARGE SCALE GENOMIC DNA]</scope>
    <source>
        <strain evidence="5">APO3</strain>
    </source>
</reference>
<dbReference type="STRING" id="112090.W4G9C4"/>
<dbReference type="GO" id="GO:0035091">
    <property type="term" value="F:phosphatidylinositol binding"/>
    <property type="evidence" value="ECO:0007669"/>
    <property type="project" value="InterPro"/>
</dbReference>
<dbReference type="Gene3D" id="2.130.10.30">
    <property type="entry name" value="Regulator of chromosome condensation 1/beta-lactamase-inhibitor protein II"/>
    <property type="match status" value="2"/>
</dbReference>
<dbReference type="PRINTS" id="PR00633">
    <property type="entry name" value="RCCNDNSATION"/>
</dbReference>